<evidence type="ECO:0000313" key="2">
    <source>
        <dbReference type="EMBL" id="AFV91138.1"/>
    </source>
</evidence>
<proteinExistence type="predicted"/>
<dbReference type="AlphaFoldDB" id="K7S168"/>
<dbReference type="Proteomes" id="UP000000214">
    <property type="component" value="Chromosome"/>
</dbReference>
<dbReference type="STRING" id="1171373.PACID_33820"/>
<evidence type="ECO:0000256" key="1">
    <source>
        <dbReference type="SAM" id="MobiDB-lite"/>
    </source>
</evidence>
<sequence length="62" mass="6250">MDARGGHGSAPDGYLDAGETDLARDLRGPGRRPLAADRGCGGFGIDFDVGAAGNRPAPAVVR</sequence>
<dbReference type="EMBL" id="CP003493">
    <property type="protein sequence ID" value="AFV91138.1"/>
    <property type="molecule type" value="Genomic_DNA"/>
</dbReference>
<gene>
    <name evidence="2" type="ordered locus">PACID_33820</name>
</gene>
<dbReference type="HOGENOM" id="CLU_2900538_0_0_11"/>
<accession>K7S168</accession>
<dbReference type="PATRIC" id="fig|1171373.8.peg.3331"/>
<reference evidence="2 3" key="1">
    <citation type="journal article" date="2012" name="BMC Genomics">
        <title>The genome sequence of Propionibacterium acidipropionici provides insights into its biotechnological and industrial potential.</title>
        <authorList>
            <person name="Parizzi L.P."/>
            <person name="Grassi M.C."/>
            <person name="Llerena L.A."/>
            <person name="Carazzolle M.F."/>
            <person name="Queiroz V.L."/>
            <person name="Lunardi I."/>
            <person name="Zeidler A.F."/>
            <person name="Teixeira P.J."/>
            <person name="Mieczkowski P."/>
            <person name="Rincones J."/>
            <person name="Pereira G.A."/>
        </authorList>
    </citation>
    <scope>NUCLEOTIDE SEQUENCE [LARGE SCALE GENOMIC DNA]</scope>
    <source>
        <strain evidence="3">ATCC 4875 / DSM 20272 / JCM 6432 / NBRC 12425 / NCIMB 8070</strain>
    </source>
</reference>
<protein>
    <submittedName>
        <fullName evidence="2">Uncharacterized protein</fullName>
    </submittedName>
</protein>
<organism evidence="2 3">
    <name type="scientific">Acidipropionibacterium acidipropionici (strain ATCC 4875 / DSM 20272 / JCM 6432 / NBRC 12425 / NCIMB 8070 / 4)</name>
    <name type="common">Propionibacterium acidipropionici</name>
    <dbReference type="NCBI Taxonomy" id="1171373"/>
    <lineage>
        <taxon>Bacteria</taxon>
        <taxon>Bacillati</taxon>
        <taxon>Actinomycetota</taxon>
        <taxon>Actinomycetes</taxon>
        <taxon>Propionibacteriales</taxon>
        <taxon>Propionibacteriaceae</taxon>
        <taxon>Acidipropionibacterium</taxon>
    </lineage>
</organism>
<name>K7S168_ACIA4</name>
<evidence type="ECO:0000313" key="3">
    <source>
        <dbReference type="Proteomes" id="UP000000214"/>
    </source>
</evidence>
<dbReference type="KEGG" id="pbo:PACID_33820"/>
<feature type="region of interest" description="Disordered" evidence="1">
    <location>
        <begin position="1"/>
        <end position="37"/>
    </location>
</feature>